<evidence type="ECO:0000313" key="1">
    <source>
        <dbReference type="EMBL" id="KAK9156293.1"/>
    </source>
</evidence>
<dbReference type="PANTHER" id="PTHR37807">
    <property type="entry name" value="OS07G0160300 PROTEIN"/>
    <property type="match status" value="1"/>
</dbReference>
<dbReference type="CDD" id="cd00267">
    <property type="entry name" value="ABC_ATPase"/>
    <property type="match status" value="1"/>
</dbReference>
<dbReference type="InterPro" id="IPR027417">
    <property type="entry name" value="P-loop_NTPase"/>
</dbReference>
<sequence>MENKSMHNMSEEQVLVAMKGHPGTGKSTLARAIAKALKVPLLDKDDISDSTHSLNLPKSQLNQLSYRVIYQLARTQLQLGLSLVLDSPLSHPAHLCRLQRLAASSSARLLIIHCAPRDQVEWRRRLENRVSVSSSAGHDLDDDHEYDDSHKPATWQELEALIEGYGGQADYDTGDVPMLVVDTTKPGWALHEQLSVVVQFIEEHTHGPTSFDRQ</sequence>
<dbReference type="EMBL" id="JBBNAE010000001">
    <property type="protein sequence ID" value="KAK9156293.1"/>
    <property type="molecule type" value="Genomic_DNA"/>
</dbReference>
<dbReference type="Gene3D" id="3.40.50.300">
    <property type="entry name" value="P-loop containing nucleotide triphosphate hydrolases"/>
    <property type="match status" value="1"/>
</dbReference>
<gene>
    <name evidence="1" type="ORF">Sjap_003773</name>
</gene>
<evidence type="ECO:0000313" key="2">
    <source>
        <dbReference type="Proteomes" id="UP001417504"/>
    </source>
</evidence>
<dbReference type="AlphaFoldDB" id="A0AAP0PTX4"/>
<dbReference type="PANTHER" id="PTHR37807:SF3">
    <property type="entry name" value="OS07G0160300 PROTEIN"/>
    <property type="match status" value="1"/>
</dbReference>
<dbReference type="Proteomes" id="UP001417504">
    <property type="component" value="Unassembled WGS sequence"/>
</dbReference>
<name>A0AAP0PTX4_9MAGN</name>
<protein>
    <submittedName>
        <fullName evidence="1">Uncharacterized protein</fullName>
    </submittedName>
</protein>
<accession>A0AAP0PTX4</accession>
<organism evidence="1 2">
    <name type="scientific">Stephania japonica</name>
    <dbReference type="NCBI Taxonomy" id="461633"/>
    <lineage>
        <taxon>Eukaryota</taxon>
        <taxon>Viridiplantae</taxon>
        <taxon>Streptophyta</taxon>
        <taxon>Embryophyta</taxon>
        <taxon>Tracheophyta</taxon>
        <taxon>Spermatophyta</taxon>
        <taxon>Magnoliopsida</taxon>
        <taxon>Ranunculales</taxon>
        <taxon>Menispermaceae</taxon>
        <taxon>Menispermoideae</taxon>
        <taxon>Cissampelideae</taxon>
        <taxon>Stephania</taxon>
    </lineage>
</organism>
<dbReference type="Pfam" id="PF13671">
    <property type="entry name" value="AAA_33"/>
    <property type="match status" value="1"/>
</dbReference>
<proteinExistence type="predicted"/>
<comment type="caution">
    <text evidence="1">The sequence shown here is derived from an EMBL/GenBank/DDBJ whole genome shotgun (WGS) entry which is preliminary data.</text>
</comment>
<reference evidence="1 2" key="1">
    <citation type="submission" date="2024-01" db="EMBL/GenBank/DDBJ databases">
        <title>Genome assemblies of Stephania.</title>
        <authorList>
            <person name="Yang L."/>
        </authorList>
    </citation>
    <scope>NUCLEOTIDE SEQUENCE [LARGE SCALE GENOMIC DNA]</scope>
    <source>
        <strain evidence="1">QJT</strain>
        <tissue evidence="1">Leaf</tissue>
    </source>
</reference>
<keyword evidence="2" id="KW-1185">Reference proteome</keyword>
<dbReference type="SUPFAM" id="SSF52540">
    <property type="entry name" value="P-loop containing nucleoside triphosphate hydrolases"/>
    <property type="match status" value="1"/>
</dbReference>